<dbReference type="Proteomes" id="UP001497623">
    <property type="component" value="Unassembled WGS sequence"/>
</dbReference>
<accession>A0AAV2QDU1</accession>
<evidence type="ECO:0000256" key="1">
    <source>
        <dbReference type="SAM" id="Phobius"/>
    </source>
</evidence>
<proteinExistence type="predicted"/>
<dbReference type="AlphaFoldDB" id="A0AAV2QDU1"/>
<feature type="transmembrane region" description="Helical" evidence="1">
    <location>
        <begin position="41"/>
        <end position="60"/>
    </location>
</feature>
<keyword evidence="1" id="KW-0812">Transmembrane</keyword>
<gene>
    <name evidence="2" type="ORF">MNOR_LOCUS10958</name>
</gene>
<name>A0AAV2QDU1_MEGNR</name>
<sequence>MILMEYIPWWQLFLLVSGYFEIDICYFEYNDLVVVLTGTVVRVLTACLCVGVFILLGLYLNWHCYSKFDKNTPKIKKNKYGRNLIEICSKTKNQLLKINPTNVKLRSIANNLIDKCRKMWRSPKI</sequence>
<keyword evidence="3" id="KW-1185">Reference proteome</keyword>
<evidence type="ECO:0000313" key="2">
    <source>
        <dbReference type="EMBL" id="CAL4079364.1"/>
    </source>
</evidence>
<dbReference type="EMBL" id="CAXKWB010005658">
    <property type="protein sequence ID" value="CAL4079364.1"/>
    <property type="molecule type" value="Genomic_DNA"/>
</dbReference>
<protein>
    <submittedName>
        <fullName evidence="2">Uncharacterized protein</fullName>
    </submittedName>
</protein>
<keyword evidence="1" id="KW-0472">Membrane</keyword>
<evidence type="ECO:0000313" key="3">
    <source>
        <dbReference type="Proteomes" id="UP001497623"/>
    </source>
</evidence>
<organism evidence="2 3">
    <name type="scientific">Meganyctiphanes norvegica</name>
    <name type="common">Northern krill</name>
    <name type="synonym">Thysanopoda norvegica</name>
    <dbReference type="NCBI Taxonomy" id="48144"/>
    <lineage>
        <taxon>Eukaryota</taxon>
        <taxon>Metazoa</taxon>
        <taxon>Ecdysozoa</taxon>
        <taxon>Arthropoda</taxon>
        <taxon>Crustacea</taxon>
        <taxon>Multicrustacea</taxon>
        <taxon>Malacostraca</taxon>
        <taxon>Eumalacostraca</taxon>
        <taxon>Eucarida</taxon>
        <taxon>Euphausiacea</taxon>
        <taxon>Euphausiidae</taxon>
        <taxon>Meganyctiphanes</taxon>
    </lineage>
</organism>
<comment type="caution">
    <text evidence="2">The sequence shown here is derived from an EMBL/GenBank/DDBJ whole genome shotgun (WGS) entry which is preliminary data.</text>
</comment>
<keyword evidence="1" id="KW-1133">Transmembrane helix</keyword>
<reference evidence="2 3" key="1">
    <citation type="submission" date="2024-05" db="EMBL/GenBank/DDBJ databases">
        <authorList>
            <person name="Wallberg A."/>
        </authorList>
    </citation>
    <scope>NUCLEOTIDE SEQUENCE [LARGE SCALE GENOMIC DNA]</scope>
</reference>